<dbReference type="Pfam" id="PF00082">
    <property type="entry name" value="Peptidase_S8"/>
    <property type="match status" value="1"/>
</dbReference>
<protein>
    <submittedName>
        <fullName evidence="2">S8 family serine peptidase</fullName>
    </submittedName>
</protein>
<keyword evidence="3" id="KW-1185">Reference proteome</keyword>
<dbReference type="RefSeq" id="WP_175269594.1">
    <property type="nucleotide sequence ID" value="NZ_JABFCR010000024.1"/>
</dbReference>
<dbReference type="SUPFAM" id="SSF52743">
    <property type="entry name" value="Subtilisin-like"/>
    <property type="match status" value="1"/>
</dbReference>
<evidence type="ECO:0000313" key="2">
    <source>
        <dbReference type="EMBL" id="NNU33912.1"/>
    </source>
</evidence>
<reference evidence="2 3" key="1">
    <citation type="submission" date="2020-05" db="EMBL/GenBank/DDBJ databases">
        <authorList>
            <person name="Khan S.A."/>
            <person name="Jeon C.O."/>
            <person name="Chun B.H."/>
        </authorList>
    </citation>
    <scope>NUCLEOTIDE SEQUENCE [LARGE SCALE GENOMIC DNA]</scope>
    <source>
        <strain evidence="2 3">S1162</strain>
    </source>
</reference>
<dbReference type="Proteomes" id="UP000566071">
    <property type="component" value="Unassembled WGS sequence"/>
</dbReference>
<evidence type="ECO:0000313" key="3">
    <source>
        <dbReference type="Proteomes" id="UP000566071"/>
    </source>
</evidence>
<dbReference type="InterPro" id="IPR036852">
    <property type="entry name" value="Peptidase_S8/S53_dom_sf"/>
</dbReference>
<proteinExistence type="predicted"/>
<dbReference type="InterPro" id="IPR000209">
    <property type="entry name" value="Peptidase_S8/S53_dom"/>
</dbReference>
<feature type="domain" description="Peptidase S8/S53" evidence="1">
    <location>
        <begin position="180"/>
        <end position="321"/>
    </location>
</feature>
<dbReference type="Gene3D" id="3.40.50.200">
    <property type="entry name" value="Peptidase S8/S53 domain"/>
    <property type="match status" value="1"/>
</dbReference>
<name>A0ABX1W107_9SPHI</name>
<evidence type="ECO:0000259" key="1">
    <source>
        <dbReference type="Pfam" id="PF00082"/>
    </source>
</evidence>
<sequence>MIYKKKFYNRYGILGIEYDKFNKSVLFEIVDERKFDTLVAHVDAFCSAEKNSSYEGAAFALVALIHDFDFISTNNRLAEIPERGAIISLINSSLRAFNGQKNELFNFLEKRQVEIIYNESYPALLELGEADIDTINELAQNFDIVRAVTSARAIKVRPGEYGDLRREFGFTVTEPPNLETVGLIDTGVNRLEPIKELISAINYDHTGFGAYWDESGHGTMVAGLIILGEEFIREVRENYEAKARVAVIKAIHNNNDEIKITNLLADIRHARREHGIRIFSMSLNIPSIKKYNENYSYFAYELDKLAYEEDLLIFLSVGNIDADRIAELTIFERHDSHRYPTIFYCPAKAALSTIARLPIFTSLPIP</sequence>
<comment type="caution">
    <text evidence="2">The sequence shown here is derived from an EMBL/GenBank/DDBJ whole genome shotgun (WGS) entry which is preliminary data.</text>
</comment>
<accession>A0ABX1W107</accession>
<dbReference type="EMBL" id="JABFCR010000024">
    <property type="protein sequence ID" value="NNU33912.1"/>
    <property type="molecule type" value="Genomic_DNA"/>
</dbReference>
<gene>
    <name evidence="2" type="ORF">HK413_06700</name>
</gene>
<organism evidence="2 3">
    <name type="scientific">Mucilaginibacter humi</name>
    <dbReference type="NCBI Taxonomy" id="2732510"/>
    <lineage>
        <taxon>Bacteria</taxon>
        <taxon>Pseudomonadati</taxon>
        <taxon>Bacteroidota</taxon>
        <taxon>Sphingobacteriia</taxon>
        <taxon>Sphingobacteriales</taxon>
        <taxon>Sphingobacteriaceae</taxon>
        <taxon>Mucilaginibacter</taxon>
    </lineage>
</organism>